<evidence type="ECO:0000256" key="2">
    <source>
        <dbReference type="ARBA" id="ARBA00006386"/>
    </source>
</evidence>
<dbReference type="PANTHER" id="PTHR34184:SF4">
    <property type="entry name" value="UPF0718 PROTEIN YCGR"/>
    <property type="match status" value="1"/>
</dbReference>
<keyword evidence="4 7" id="KW-0812">Transmembrane</keyword>
<dbReference type="RefSeq" id="WP_106473219.1">
    <property type="nucleotide sequence ID" value="NZ_CP027665.1"/>
</dbReference>
<dbReference type="PANTHER" id="PTHR34184">
    <property type="entry name" value="UPF0718 PROTEIN YCGR"/>
    <property type="match status" value="1"/>
</dbReference>
<name>A0A2S0MSP2_9RHOB</name>
<accession>A0A2S0MSP2</accession>
<evidence type="ECO:0000313" key="8">
    <source>
        <dbReference type="EMBL" id="AVO38909.1"/>
    </source>
</evidence>
<organism evidence="8 9">
    <name type="scientific">Pukyongiella litopenaei</name>
    <dbReference type="NCBI Taxonomy" id="2605946"/>
    <lineage>
        <taxon>Bacteria</taxon>
        <taxon>Pseudomonadati</taxon>
        <taxon>Pseudomonadota</taxon>
        <taxon>Alphaproteobacteria</taxon>
        <taxon>Rhodobacterales</taxon>
        <taxon>Paracoccaceae</taxon>
        <taxon>Pukyongiella</taxon>
    </lineage>
</organism>
<dbReference type="AlphaFoldDB" id="A0A2S0MSP2"/>
<comment type="similarity">
    <text evidence="2">Belongs to the UPF0718 family.</text>
</comment>
<reference evidence="9" key="1">
    <citation type="submission" date="2018-03" db="EMBL/GenBank/DDBJ databases">
        <title>Genomic analysis of the strain SH-1 isolated from shrimp intestine.</title>
        <authorList>
            <person name="Kim Y.-S."/>
            <person name="Kim S.-E."/>
            <person name="Kim K.-H."/>
        </authorList>
    </citation>
    <scope>NUCLEOTIDE SEQUENCE [LARGE SCALE GENOMIC DNA]</scope>
    <source>
        <strain evidence="9">SH-1</strain>
    </source>
</reference>
<keyword evidence="5 7" id="KW-1133">Transmembrane helix</keyword>
<feature type="transmembrane region" description="Helical" evidence="7">
    <location>
        <begin position="23"/>
        <end position="41"/>
    </location>
</feature>
<evidence type="ECO:0000256" key="3">
    <source>
        <dbReference type="ARBA" id="ARBA00022475"/>
    </source>
</evidence>
<evidence type="ECO:0000256" key="1">
    <source>
        <dbReference type="ARBA" id="ARBA00004651"/>
    </source>
</evidence>
<gene>
    <name evidence="8" type="ORF">C6Y53_15165</name>
</gene>
<dbReference type="Pfam" id="PF03773">
    <property type="entry name" value="ArsP_1"/>
    <property type="match status" value="1"/>
</dbReference>
<sequence>MADTAQTFGVAWRARAARLKSPWALIVIVLAGVALLDPSNLVATVDFALRALGGTLPYIVVAVALLAWLKATGAEQLVARAFEGRETRMIIAAALIGGLAPFCSCQVIPFIAGLLALGAPLSAVMAFWLSSPLIDPPTLLITAGALGWPFAIGKAVAAVALGLMGGFAVRAMMSGGAFAAPLRVYARKGCCGSGPKAGGQPHWRFWNEAPRRAQFRAELVENGLFLLKWMSFAYVLEALLVHYVPAELIAGAVGGDGVVPIGIAALVGMPAYLNSYVAPPMLAGLIEQGMSAGAAMAFMVAGAVSSIPAMTAVWSLVKPRVFATYLGLGVCGAILSGLLFQMLV</sequence>
<evidence type="ECO:0000256" key="4">
    <source>
        <dbReference type="ARBA" id="ARBA00022692"/>
    </source>
</evidence>
<dbReference type="KEGG" id="thas:C6Y53_15165"/>
<dbReference type="InterPro" id="IPR052923">
    <property type="entry name" value="UPF0718"/>
</dbReference>
<evidence type="ECO:0000313" key="9">
    <source>
        <dbReference type="Proteomes" id="UP000237655"/>
    </source>
</evidence>
<evidence type="ECO:0000256" key="7">
    <source>
        <dbReference type="SAM" id="Phobius"/>
    </source>
</evidence>
<comment type="subcellular location">
    <subcellularLocation>
        <location evidence="1">Cell membrane</location>
        <topology evidence="1">Multi-pass membrane protein</topology>
    </subcellularLocation>
</comment>
<dbReference type="Proteomes" id="UP000237655">
    <property type="component" value="Chromosome"/>
</dbReference>
<dbReference type="InterPro" id="IPR005524">
    <property type="entry name" value="DUF318"/>
</dbReference>
<protein>
    <submittedName>
        <fullName evidence="8">Permease</fullName>
    </submittedName>
</protein>
<evidence type="ECO:0000256" key="5">
    <source>
        <dbReference type="ARBA" id="ARBA00022989"/>
    </source>
</evidence>
<keyword evidence="9" id="KW-1185">Reference proteome</keyword>
<keyword evidence="3" id="KW-1003">Cell membrane</keyword>
<evidence type="ECO:0000256" key="6">
    <source>
        <dbReference type="ARBA" id="ARBA00023136"/>
    </source>
</evidence>
<feature type="transmembrane region" description="Helical" evidence="7">
    <location>
        <begin position="90"/>
        <end position="119"/>
    </location>
</feature>
<proteinExistence type="inferred from homology"/>
<feature type="transmembrane region" description="Helical" evidence="7">
    <location>
        <begin position="294"/>
        <end position="316"/>
    </location>
</feature>
<feature type="transmembrane region" description="Helical" evidence="7">
    <location>
        <begin position="249"/>
        <end position="273"/>
    </location>
</feature>
<dbReference type="GO" id="GO:0005886">
    <property type="term" value="C:plasma membrane"/>
    <property type="evidence" value="ECO:0007669"/>
    <property type="project" value="UniProtKB-SubCell"/>
</dbReference>
<feature type="transmembrane region" description="Helical" evidence="7">
    <location>
        <begin position="139"/>
        <end position="163"/>
    </location>
</feature>
<dbReference type="EMBL" id="CP027665">
    <property type="protein sequence ID" value="AVO38909.1"/>
    <property type="molecule type" value="Genomic_DNA"/>
</dbReference>
<feature type="transmembrane region" description="Helical" evidence="7">
    <location>
        <begin position="322"/>
        <end position="343"/>
    </location>
</feature>
<feature type="transmembrane region" description="Helical" evidence="7">
    <location>
        <begin position="47"/>
        <end position="69"/>
    </location>
</feature>
<keyword evidence="6 7" id="KW-0472">Membrane</keyword>